<dbReference type="Proteomes" id="UP001497482">
    <property type="component" value="Chromosome 9"/>
</dbReference>
<sequence length="940" mass="104085">MDGTEWLEEITEDTTVEKLKEKCLKHYVHGSLEDPKTLTHHKLIHAATERVLIDTKTVADENLKDKEVLLLIKKRPPPTAPKMADVSAEEKKKQDNKAPDKDAIQKATANLSTQHTDRTVTQHNIRDFQTELRKILVSLIEVAQKLLALNPDAVELFKKANAMLDEDEEDRVDEMALQQLTEMGFAESRAIKALRLNHMSVTQAMEWLIEHVDDPTVDTPLPGQDSAAAGATAAASNASSVSGSSLLRSLSSPSSTEEVTRQDELTEIFKRIRRKREFRPDSRAVIALMEMGFDEKEVIDALRVNNNQQDAAILIRNRATDLDARMHDGTTPLILAARLAVEGMVEELINCHADVNAIDDFGKSALHWAAAVNNIEAAIVLLKNGANKDMQNNKEETPLFLAAREGSYETAKVLLDHFANREITDHMDRLPRDIAQERMHHDIVRLMDEYNLVRSPQMHAGSLSTTLSPPLCSPNGYLGSIKQSQPQGTCLGKKSRKPSVKGVGCKDGKDMKVKKKNSQDGKSGSLLDSSAVLSPVDSLGSPHGYVSDVASPPMMTSPFQQSPSVSLMQGMSDPHLAVNHMVLPSKQDLARMQFDPLPPRLTHLAVSGSSEVLLLIKKRPPPTAPKMADVSAEEKKKQDNKAPDKDAIQKATANLSTQHTDRTVTQHNIRDFQTELRKILVSLIEVAQKLLALNPDAVELFKKANAMLDEDEEDRVDEMALQQLTEMGFAESRAIKALRLNHMSVTQAMEWLIEHVDDPTVDTPLPGQDSAAAGATAAASNASSVSGSSLLRSLSSPSSTEEVTRQDELTEIFKRIRRKREFRPDSRAVIALMEMGFDEKEVIDALRVNNNQQDAACEWLLGDRKPSPEELDKGIDTNSPLFQAILENPVVQLGLTNPKTLLAFEDMLENPLNSTQWMNDPETGPVMLQISRIFQTLNRT</sequence>
<accession>A0AAV2MQQ1</accession>
<feature type="region of interest" description="Disordered" evidence="2">
    <location>
        <begin position="76"/>
        <end position="101"/>
    </location>
</feature>
<evidence type="ECO:0000256" key="2">
    <source>
        <dbReference type="SAM" id="MobiDB-lite"/>
    </source>
</evidence>
<dbReference type="Pfam" id="PF23326">
    <property type="entry name" value="UBL_UBAC1"/>
    <property type="match status" value="1"/>
</dbReference>
<dbReference type="PANTHER" id="PTHR46738:SF1">
    <property type="entry name" value="UBIQUITIN-ASSOCIATED DOMAIN-CONTAINING PROTEIN 1"/>
    <property type="match status" value="1"/>
</dbReference>
<dbReference type="InterPro" id="IPR015940">
    <property type="entry name" value="UBA"/>
</dbReference>
<dbReference type="InterPro" id="IPR052476">
    <property type="entry name" value="UBAC1"/>
</dbReference>
<dbReference type="AlphaFoldDB" id="A0AAV2MQQ1"/>
<proteinExistence type="predicted"/>
<dbReference type="InterPro" id="IPR009060">
    <property type="entry name" value="UBA-like_sf"/>
</dbReference>
<dbReference type="SUPFAM" id="SSF46934">
    <property type="entry name" value="UBA-like"/>
    <property type="match status" value="3"/>
</dbReference>
<evidence type="ECO:0000259" key="3">
    <source>
        <dbReference type="PROSITE" id="PS50030"/>
    </source>
</evidence>
<dbReference type="Pfam" id="PF12796">
    <property type="entry name" value="Ank_2"/>
    <property type="match status" value="1"/>
</dbReference>
<keyword evidence="5" id="KW-1185">Reference proteome</keyword>
<dbReference type="EMBL" id="OZ035831">
    <property type="protein sequence ID" value="CAL1615783.1"/>
    <property type="molecule type" value="Genomic_DNA"/>
</dbReference>
<feature type="compositionally biased region" description="Basic and acidic residues" evidence="2">
    <location>
        <begin position="88"/>
        <end position="101"/>
    </location>
</feature>
<feature type="domain" description="UBA" evidence="3">
    <location>
        <begin position="823"/>
        <end position="863"/>
    </location>
</feature>
<dbReference type="Pfam" id="PF00023">
    <property type="entry name" value="Ank"/>
    <property type="match status" value="1"/>
</dbReference>
<dbReference type="CDD" id="cd14304">
    <property type="entry name" value="UBA2_KPC2"/>
    <property type="match status" value="1"/>
</dbReference>
<dbReference type="Pfam" id="PF22562">
    <property type="entry name" value="UBA_7"/>
    <property type="match status" value="3"/>
</dbReference>
<feature type="domain" description="UBA" evidence="3">
    <location>
        <begin position="279"/>
        <end position="313"/>
    </location>
</feature>
<feature type="repeat" description="ANK" evidence="1">
    <location>
        <begin position="328"/>
        <end position="360"/>
    </location>
</feature>
<dbReference type="SUPFAM" id="SSF48403">
    <property type="entry name" value="Ankyrin repeat"/>
    <property type="match status" value="1"/>
</dbReference>
<gene>
    <name evidence="4" type="ORF">KC01_LOCUS41665</name>
</gene>
<evidence type="ECO:0000313" key="4">
    <source>
        <dbReference type="EMBL" id="CAL1615783.1"/>
    </source>
</evidence>
<protein>
    <recommendedName>
        <fullName evidence="3">UBA domain-containing protein</fullName>
    </recommendedName>
</protein>
<dbReference type="SMART" id="SM00248">
    <property type="entry name" value="ANK"/>
    <property type="match status" value="3"/>
</dbReference>
<feature type="domain" description="UBA" evidence="3">
    <location>
        <begin position="165"/>
        <end position="211"/>
    </location>
</feature>
<dbReference type="Gene3D" id="1.25.40.20">
    <property type="entry name" value="Ankyrin repeat-containing domain"/>
    <property type="match status" value="1"/>
</dbReference>
<dbReference type="InterPro" id="IPR036770">
    <property type="entry name" value="Ankyrin_rpt-contain_sf"/>
</dbReference>
<feature type="region of interest" description="Disordered" evidence="2">
    <location>
        <begin position="484"/>
        <end position="529"/>
    </location>
</feature>
<evidence type="ECO:0000313" key="5">
    <source>
        <dbReference type="Proteomes" id="UP001497482"/>
    </source>
</evidence>
<name>A0AAV2MQQ1_KNICA</name>
<feature type="compositionally biased region" description="Polar residues" evidence="2">
    <location>
        <begin position="520"/>
        <end position="529"/>
    </location>
</feature>
<dbReference type="Gene3D" id="1.10.8.10">
    <property type="entry name" value="DNA helicase RuvA subunit, C-terminal domain"/>
    <property type="match status" value="3"/>
</dbReference>
<feature type="compositionally biased region" description="Low complexity" evidence="2">
    <location>
        <begin position="786"/>
        <end position="799"/>
    </location>
</feature>
<dbReference type="Gene3D" id="1.10.260.100">
    <property type="match status" value="1"/>
</dbReference>
<feature type="compositionally biased region" description="Basic and acidic residues" evidence="2">
    <location>
        <begin position="632"/>
        <end position="645"/>
    </location>
</feature>
<dbReference type="GO" id="GO:0000151">
    <property type="term" value="C:ubiquitin ligase complex"/>
    <property type="evidence" value="ECO:0007669"/>
    <property type="project" value="TreeGrafter"/>
</dbReference>
<dbReference type="PROSITE" id="PS50030">
    <property type="entry name" value="UBA"/>
    <property type="match status" value="4"/>
</dbReference>
<dbReference type="InterPro" id="IPR006636">
    <property type="entry name" value="STI1_HS-bd"/>
</dbReference>
<dbReference type="SMART" id="SM00165">
    <property type="entry name" value="UBA"/>
    <property type="match status" value="4"/>
</dbReference>
<dbReference type="InterPro" id="IPR002110">
    <property type="entry name" value="Ankyrin_rpt"/>
</dbReference>
<keyword evidence="1" id="KW-0040">ANK repeat</keyword>
<feature type="region of interest" description="Disordered" evidence="2">
    <location>
        <begin position="786"/>
        <end position="806"/>
    </location>
</feature>
<dbReference type="SUPFAM" id="SSF54236">
    <property type="entry name" value="Ubiquitin-like"/>
    <property type="match status" value="1"/>
</dbReference>
<feature type="domain" description="UBA" evidence="3">
    <location>
        <begin position="709"/>
        <end position="755"/>
    </location>
</feature>
<dbReference type="InterPro" id="IPR041927">
    <property type="entry name" value="UBA2_UBAC1"/>
</dbReference>
<organism evidence="4 5">
    <name type="scientific">Knipowitschia caucasica</name>
    <name type="common">Caucasian dwarf goby</name>
    <name type="synonym">Pomatoschistus caucasicus</name>
    <dbReference type="NCBI Taxonomy" id="637954"/>
    <lineage>
        <taxon>Eukaryota</taxon>
        <taxon>Metazoa</taxon>
        <taxon>Chordata</taxon>
        <taxon>Craniata</taxon>
        <taxon>Vertebrata</taxon>
        <taxon>Euteleostomi</taxon>
        <taxon>Actinopterygii</taxon>
        <taxon>Neopterygii</taxon>
        <taxon>Teleostei</taxon>
        <taxon>Neoteleostei</taxon>
        <taxon>Acanthomorphata</taxon>
        <taxon>Gobiaria</taxon>
        <taxon>Gobiiformes</taxon>
        <taxon>Gobioidei</taxon>
        <taxon>Gobiidae</taxon>
        <taxon>Gobiinae</taxon>
        <taxon>Knipowitschia</taxon>
    </lineage>
</organism>
<feature type="region of interest" description="Disordered" evidence="2">
    <location>
        <begin position="618"/>
        <end position="645"/>
    </location>
</feature>
<evidence type="ECO:0000256" key="1">
    <source>
        <dbReference type="PROSITE-ProRule" id="PRU00023"/>
    </source>
</evidence>
<dbReference type="PANTHER" id="PTHR46738">
    <property type="entry name" value="UBIQUITIN-ASSOCIATED DOMAIN-CONTAINING PROTEIN 1"/>
    <property type="match status" value="1"/>
</dbReference>
<feature type="repeat" description="ANK" evidence="1">
    <location>
        <begin position="394"/>
        <end position="426"/>
    </location>
</feature>
<dbReference type="InterPro" id="IPR029071">
    <property type="entry name" value="Ubiquitin-like_domsf"/>
</dbReference>
<reference evidence="4 5" key="1">
    <citation type="submission" date="2024-04" db="EMBL/GenBank/DDBJ databases">
        <authorList>
            <person name="Waldvogel A.-M."/>
            <person name="Schoenle A."/>
        </authorList>
    </citation>
    <scope>NUCLEOTIDE SEQUENCE [LARGE SCALE GENOMIC DNA]</scope>
</reference>
<feature type="repeat" description="ANK" evidence="1">
    <location>
        <begin position="361"/>
        <end position="393"/>
    </location>
</feature>
<dbReference type="SMART" id="SM00727">
    <property type="entry name" value="STI1"/>
    <property type="match status" value="1"/>
</dbReference>
<dbReference type="PROSITE" id="PS50297">
    <property type="entry name" value="ANK_REP_REGION"/>
    <property type="match status" value="3"/>
</dbReference>
<dbReference type="InterPro" id="IPR057650">
    <property type="entry name" value="UBL_UBAC1"/>
</dbReference>
<dbReference type="PROSITE" id="PS50088">
    <property type="entry name" value="ANK_REPEAT"/>
    <property type="match status" value="3"/>
</dbReference>